<evidence type="ECO:0000256" key="1">
    <source>
        <dbReference type="ARBA" id="ARBA00004907"/>
    </source>
</evidence>
<dbReference type="InterPro" id="IPR000312">
    <property type="entry name" value="Glycosyl_Trfase_fam3"/>
</dbReference>
<dbReference type="AlphaFoldDB" id="A0A0A3I608"/>
<protein>
    <recommendedName>
        <fullName evidence="9">Anthranilate phosphoribosyltransferase</fullName>
        <ecNumber evidence="9">2.4.2.18</ecNumber>
    </recommendedName>
</protein>
<dbReference type="PANTHER" id="PTHR43285">
    <property type="entry name" value="ANTHRANILATE PHOSPHORIBOSYLTRANSFERASE"/>
    <property type="match status" value="1"/>
</dbReference>
<feature type="binding site" evidence="9">
    <location>
        <position position="227"/>
    </location>
    <ligand>
        <name>Mg(2+)</name>
        <dbReference type="ChEBI" id="CHEBI:18420"/>
        <label>1</label>
    </ligand>
</feature>
<dbReference type="InterPro" id="IPR005940">
    <property type="entry name" value="Anthranilate_Pribosyl_Tfrase"/>
</dbReference>
<dbReference type="Pfam" id="PF02885">
    <property type="entry name" value="Glycos_trans_3N"/>
    <property type="match status" value="1"/>
</dbReference>
<organism evidence="12 13">
    <name type="scientific">Ureibacillus manganicus DSM 26584</name>
    <dbReference type="NCBI Taxonomy" id="1384049"/>
    <lineage>
        <taxon>Bacteria</taxon>
        <taxon>Bacillati</taxon>
        <taxon>Bacillota</taxon>
        <taxon>Bacilli</taxon>
        <taxon>Bacillales</taxon>
        <taxon>Caryophanaceae</taxon>
        <taxon>Ureibacillus</taxon>
    </lineage>
</organism>
<dbReference type="Proteomes" id="UP000030416">
    <property type="component" value="Unassembled WGS sequence"/>
</dbReference>
<dbReference type="NCBIfam" id="TIGR01245">
    <property type="entry name" value="trpD"/>
    <property type="match status" value="1"/>
</dbReference>
<evidence type="ECO:0000259" key="11">
    <source>
        <dbReference type="Pfam" id="PF02885"/>
    </source>
</evidence>
<dbReference type="EC" id="2.4.2.18" evidence="9"/>
<comment type="caution">
    <text evidence="9">Lacks conserved residue(s) required for the propagation of feature annotation.</text>
</comment>
<dbReference type="UniPathway" id="UPA00035">
    <property type="reaction ID" value="UER00041"/>
</dbReference>
<keyword evidence="3 9" id="KW-0328">Glycosyltransferase</keyword>
<feature type="binding site" evidence="9">
    <location>
        <begin position="84"/>
        <end position="85"/>
    </location>
    <ligand>
        <name>5-phospho-alpha-D-ribose 1-diphosphate</name>
        <dbReference type="ChEBI" id="CHEBI:58017"/>
    </ligand>
</feature>
<reference evidence="12 13" key="1">
    <citation type="submission" date="2014-02" db="EMBL/GenBank/DDBJ databases">
        <title>Draft genome sequence of Lysinibacillus manganicus DSM 26584T.</title>
        <authorList>
            <person name="Zhang F."/>
            <person name="Wang G."/>
            <person name="Zhang L."/>
        </authorList>
    </citation>
    <scope>NUCLEOTIDE SEQUENCE [LARGE SCALE GENOMIC DNA]</scope>
    <source>
        <strain evidence="12 13">DSM 26584</strain>
    </source>
</reference>
<dbReference type="GO" id="GO:0000162">
    <property type="term" value="P:L-tryptophan biosynthetic process"/>
    <property type="evidence" value="ECO:0007669"/>
    <property type="project" value="UniProtKB-UniRule"/>
</dbReference>
<keyword evidence="5 9" id="KW-0822">Tryptophan biosynthesis</keyword>
<dbReference type="HAMAP" id="MF_00211">
    <property type="entry name" value="TrpD"/>
    <property type="match status" value="1"/>
</dbReference>
<dbReference type="OrthoDB" id="9806430at2"/>
<comment type="catalytic activity">
    <reaction evidence="7 9">
        <text>N-(5-phospho-beta-D-ribosyl)anthranilate + diphosphate = 5-phospho-alpha-D-ribose 1-diphosphate + anthranilate</text>
        <dbReference type="Rhea" id="RHEA:11768"/>
        <dbReference type="ChEBI" id="CHEBI:16567"/>
        <dbReference type="ChEBI" id="CHEBI:18277"/>
        <dbReference type="ChEBI" id="CHEBI:33019"/>
        <dbReference type="ChEBI" id="CHEBI:58017"/>
        <dbReference type="EC" id="2.4.2.18"/>
    </reaction>
</comment>
<evidence type="ECO:0000256" key="2">
    <source>
        <dbReference type="ARBA" id="ARBA00022605"/>
    </source>
</evidence>
<dbReference type="GO" id="GO:0005829">
    <property type="term" value="C:cytosol"/>
    <property type="evidence" value="ECO:0007669"/>
    <property type="project" value="TreeGrafter"/>
</dbReference>
<evidence type="ECO:0000256" key="3">
    <source>
        <dbReference type="ARBA" id="ARBA00022676"/>
    </source>
</evidence>
<evidence type="ECO:0000313" key="13">
    <source>
        <dbReference type="Proteomes" id="UP000030416"/>
    </source>
</evidence>
<comment type="pathway">
    <text evidence="1 9">Amino-acid biosynthesis; L-tryptophan biosynthesis; L-tryptophan from chorismate: step 2/5.</text>
</comment>
<dbReference type="STRING" id="1384049.CD29_02400"/>
<comment type="caution">
    <text evidence="12">The sequence shown here is derived from an EMBL/GenBank/DDBJ whole genome shotgun (WGS) entry which is preliminary data.</text>
</comment>
<feature type="binding site" evidence="9">
    <location>
        <begin position="109"/>
        <end position="117"/>
    </location>
    <ligand>
        <name>5-phospho-alpha-D-ribose 1-diphosphate</name>
        <dbReference type="ChEBI" id="CHEBI:58017"/>
    </ligand>
</feature>
<keyword evidence="2 9" id="KW-0028">Amino-acid biosynthesis</keyword>
<dbReference type="Pfam" id="PF00591">
    <property type="entry name" value="Glycos_transf_3"/>
    <property type="match status" value="1"/>
</dbReference>
<comment type="cofactor">
    <cofactor evidence="9">
        <name>Mg(2+)</name>
        <dbReference type="ChEBI" id="CHEBI:18420"/>
    </cofactor>
    <text evidence="9">Binds 2 magnesium ions per monomer.</text>
</comment>
<proteinExistence type="inferred from homology"/>
<evidence type="ECO:0000256" key="7">
    <source>
        <dbReference type="ARBA" id="ARBA00052328"/>
    </source>
</evidence>
<keyword evidence="13" id="KW-1185">Reference proteome</keyword>
<accession>A0A0A3I608</accession>
<comment type="similarity">
    <text evidence="8">In the C-terminal section; belongs to the anthranilate phosphoribosyltransferase family.</text>
</comment>
<dbReference type="PANTHER" id="PTHR43285:SF2">
    <property type="entry name" value="ANTHRANILATE PHOSPHORIBOSYLTRANSFERASE"/>
    <property type="match status" value="1"/>
</dbReference>
<evidence type="ECO:0000259" key="10">
    <source>
        <dbReference type="Pfam" id="PF00591"/>
    </source>
</evidence>
<feature type="binding site" evidence="9">
    <location>
        <position position="226"/>
    </location>
    <ligand>
        <name>Mg(2+)</name>
        <dbReference type="ChEBI" id="CHEBI:18420"/>
        <label>2</label>
    </ligand>
</feature>
<feature type="binding site" evidence="9">
    <location>
        <position position="93"/>
    </location>
    <ligand>
        <name>Mg(2+)</name>
        <dbReference type="ChEBI" id="CHEBI:18420"/>
        <label>1</label>
    </ligand>
</feature>
<feature type="binding site" evidence="9">
    <location>
        <position position="89"/>
    </location>
    <ligand>
        <name>5-phospho-alpha-D-ribose 1-diphosphate</name>
        <dbReference type="ChEBI" id="CHEBI:58017"/>
    </ligand>
</feature>
<feature type="binding site" evidence="9">
    <location>
        <position position="121"/>
    </location>
    <ligand>
        <name>5-phospho-alpha-D-ribose 1-diphosphate</name>
        <dbReference type="ChEBI" id="CHEBI:58017"/>
    </ligand>
</feature>
<gene>
    <name evidence="9" type="primary">trpD</name>
    <name evidence="12" type="ORF">CD29_02400</name>
</gene>
<evidence type="ECO:0000256" key="5">
    <source>
        <dbReference type="ARBA" id="ARBA00022822"/>
    </source>
</evidence>
<keyword evidence="4 9" id="KW-0808">Transferase</keyword>
<dbReference type="Gene3D" id="3.40.1030.10">
    <property type="entry name" value="Nucleoside phosphorylase/phosphoribosyltransferase catalytic domain"/>
    <property type="match status" value="1"/>
</dbReference>
<evidence type="ECO:0000256" key="9">
    <source>
        <dbReference type="HAMAP-Rule" id="MF_00211"/>
    </source>
</evidence>
<feature type="binding site" evidence="9">
    <location>
        <begin position="91"/>
        <end position="94"/>
    </location>
    <ligand>
        <name>5-phospho-alpha-D-ribose 1-diphosphate</name>
        <dbReference type="ChEBI" id="CHEBI:58017"/>
    </ligand>
</feature>
<name>A0A0A3I608_9BACL</name>
<comment type="similarity">
    <text evidence="9">Belongs to the anthranilate phosphoribosyltransferase family.</text>
</comment>
<dbReference type="InterPro" id="IPR036320">
    <property type="entry name" value="Glycosyl_Trfase_fam3_N_dom_sf"/>
</dbReference>
<dbReference type="InterPro" id="IPR017459">
    <property type="entry name" value="Glycosyl_Trfase_fam3_N_dom"/>
</dbReference>
<feature type="binding site" evidence="9">
    <location>
        <position position="167"/>
    </location>
    <ligand>
        <name>anthranilate</name>
        <dbReference type="ChEBI" id="CHEBI:16567"/>
        <label>2</label>
    </ligand>
</feature>
<dbReference type="RefSeq" id="WP_036182424.1">
    <property type="nucleotide sequence ID" value="NZ_AVDA01000002.1"/>
</dbReference>
<evidence type="ECO:0000256" key="6">
    <source>
        <dbReference type="ARBA" id="ARBA00023141"/>
    </source>
</evidence>
<comment type="subunit">
    <text evidence="9">Homodimer.</text>
</comment>
<evidence type="ECO:0000256" key="8">
    <source>
        <dbReference type="ARBA" id="ARBA00061188"/>
    </source>
</evidence>
<keyword evidence="6 9" id="KW-0057">Aromatic amino acid biosynthesis</keyword>
<feature type="binding site" evidence="9">
    <location>
        <position position="81"/>
    </location>
    <ligand>
        <name>anthranilate</name>
        <dbReference type="ChEBI" id="CHEBI:16567"/>
        <label>1</label>
    </ligand>
</feature>
<keyword evidence="9" id="KW-0479">Metal-binding</keyword>
<evidence type="ECO:0000313" key="12">
    <source>
        <dbReference type="EMBL" id="KGR80226.1"/>
    </source>
</evidence>
<feature type="binding site" evidence="9">
    <location>
        <position position="112"/>
    </location>
    <ligand>
        <name>anthranilate</name>
        <dbReference type="ChEBI" id="CHEBI:16567"/>
        <label>1</label>
    </ligand>
</feature>
<dbReference type="InterPro" id="IPR035902">
    <property type="entry name" value="Nuc_phospho_transferase"/>
</dbReference>
<feature type="domain" description="Glycosyl transferase family 3" evidence="10">
    <location>
        <begin position="75"/>
        <end position="325"/>
    </location>
</feature>
<dbReference type="GO" id="GO:0000287">
    <property type="term" value="F:magnesium ion binding"/>
    <property type="evidence" value="ECO:0007669"/>
    <property type="project" value="UniProtKB-UniRule"/>
</dbReference>
<feature type="binding site" evidence="9">
    <location>
        <position position="81"/>
    </location>
    <ligand>
        <name>5-phospho-alpha-D-ribose 1-diphosphate</name>
        <dbReference type="ChEBI" id="CHEBI:58017"/>
    </ligand>
</feature>
<evidence type="ECO:0000256" key="4">
    <source>
        <dbReference type="ARBA" id="ARBA00022679"/>
    </source>
</evidence>
<dbReference type="SUPFAM" id="SSF47648">
    <property type="entry name" value="Nucleoside phosphorylase/phosphoribosyltransferase N-terminal domain"/>
    <property type="match status" value="1"/>
</dbReference>
<dbReference type="GO" id="GO:0004048">
    <property type="term" value="F:anthranilate phosphoribosyltransferase activity"/>
    <property type="evidence" value="ECO:0007669"/>
    <property type="project" value="UniProtKB-UniRule"/>
</dbReference>
<dbReference type="eggNOG" id="COG0547">
    <property type="taxonomic scope" value="Bacteria"/>
</dbReference>
<feature type="binding site" evidence="9">
    <location>
        <position position="227"/>
    </location>
    <ligand>
        <name>Mg(2+)</name>
        <dbReference type="ChEBI" id="CHEBI:18420"/>
        <label>2</label>
    </ligand>
</feature>
<dbReference type="EMBL" id="JPVN01000002">
    <property type="protein sequence ID" value="KGR80226.1"/>
    <property type="molecule type" value="Genomic_DNA"/>
</dbReference>
<dbReference type="FunFam" id="3.40.1030.10:FF:000002">
    <property type="entry name" value="Anthranilate phosphoribosyltransferase"/>
    <property type="match status" value="1"/>
</dbReference>
<keyword evidence="9" id="KW-0460">Magnesium</keyword>
<dbReference type="SUPFAM" id="SSF52418">
    <property type="entry name" value="Nucleoside phosphorylase/phosphoribosyltransferase catalytic domain"/>
    <property type="match status" value="1"/>
</dbReference>
<sequence>MSILEFTKRVRNDQDLPFEEMIQAVELVFNEETPKDDIADFLIALSKKGETAQEIAALATVMKSNAITVPVPEGSYIDNCGTGGDGLKSFNISTTSAFVLASAGVQVTKHGNRKISSASGSTDVLQALGIHTDFSIKDSVDMLKQEGITFLYAPNVHPKLKRIGEVRRAIGKPTIFNMTGPLTNPVNLKTQIIGINRPEFVTEYAEVLKILGRKRAIVVSGTQGMDEASLSNDNTFALLENGEITPFELRIEDLGLSPVPVTALRGGTPDENAIILLDLLKGKQSAYFDAVLLNSAIGFYASGSVGSIKDGVELARESILSGRALAKVESIVEFSESILKERVIQ</sequence>
<comment type="function">
    <text evidence="9">Catalyzes the transfer of the phosphoribosyl group of 5-phosphorylribose-1-pyrophosphate (PRPP) to anthranilate to yield N-(5'-phosphoribosyl)-anthranilate (PRA).</text>
</comment>
<feature type="domain" description="Glycosyl transferase family 3 N-terminal" evidence="11">
    <location>
        <begin position="5"/>
        <end position="65"/>
    </location>
</feature>
<dbReference type="Gene3D" id="1.20.970.10">
    <property type="entry name" value="Transferase, Pyrimidine Nucleoside Phosphorylase, Chain C"/>
    <property type="match status" value="1"/>
</dbReference>